<organism evidence="1 2">
    <name type="scientific">Auriscalpium vulgare</name>
    <dbReference type="NCBI Taxonomy" id="40419"/>
    <lineage>
        <taxon>Eukaryota</taxon>
        <taxon>Fungi</taxon>
        <taxon>Dikarya</taxon>
        <taxon>Basidiomycota</taxon>
        <taxon>Agaricomycotina</taxon>
        <taxon>Agaricomycetes</taxon>
        <taxon>Russulales</taxon>
        <taxon>Auriscalpiaceae</taxon>
        <taxon>Auriscalpium</taxon>
    </lineage>
</organism>
<sequence length="270" mass="29775">MSSPFFQNLFTLPQPPTSSPHTSLDDFKDGIPVLCLSEDEHAVDMMLRYCYPRTEPTLDTAEDVKLTLALLSKYQLAGVEAVVVQRLKIGPTIPRALSIFLKAWLLDLRKVVPVAARHTLRAQADTSEDYEELLEAPCIVWVKLENYRKACADAASACPLKDTRTGILSSFVHSLPASCPNQTSSSVLNRVAYVCPAIKQYLINASTELKLLPSGSVLQEQLLTAVGNVSKKCKKCLDSDCISAVIELSRLLSEEVERRISEVETGVSFF</sequence>
<gene>
    <name evidence="1" type="ORF">FA95DRAFT_1684520</name>
</gene>
<accession>A0ACB8R4U1</accession>
<keyword evidence="2" id="KW-1185">Reference proteome</keyword>
<name>A0ACB8R4U1_9AGAM</name>
<reference evidence="1" key="2">
    <citation type="journal article" date="2022" name="New Phytol.">
        <title>Evolutionary transition to the ectomycorrhizal habit in the genomes of a hyperdiverse lineage of mushroom-forming fungi.</title>
        <authorList>
            <person name="Looney B."/>
            <person name="Miyauchi S."/>
            <person name="Morin E."/>
            <person name="Drula E."/>
            <person name="Courty P.E."/>
            <person name="Kohler A."/>
            <person name="Kuo A."/>
            <person name="LaButti K."/>
            <person name="Pangilinan J."/>
            <person name="Lipzen A."/>
            <person name="Riley R."/>
            <person name="Andreopoulos W."/>
            <person name="He G."/>
            <person name="Johnson J."/>
            <person name="Nolan M."/>
            <person name="Tritt A."/>
            <person name="Barry K.W."/>
            <person name="Grigoriev I.V."/>
            <person name="Nagy L.G."/>
            <person name="Hibbett D."/>
            <person name="Henrissat B."/>
            <person name="Matheny P.B."/>
            <person name="Labbe J."/>
            <person name="Martin F.M."/>
        </authorList>
    </citation>
    <scope>NUCLEOTIDE SEQUENCE</scope>
    <source>
        <strain evidence="1">FP105234-sp</strain>
    </source>
</reference>
<protein>
    <submittedName>
        <fullName evidence="1">Uncharacterized protein</fullName>
    </submittedName>
</protein>
<dbReference type="Proteomes" id="UP000814033">
    <property type="component" value="Unassembled WGS sequence"/>
</dbReference>
<reference evidence="1" key="1">
    <citation type="submission" date="2021-02" db="EMBL/GenBank/DDBJ databases">
        <authorList>
            <consortium name="DOE Joint Genome Institute"/>
            <person name="Ahrendt S."/>
            <person name="Looney B.P."/>
            <person name="Miyauchi S."/>
            <person name="Morin E."/>
            <person name="Drula E."/>
            <person name="Courty P.E."/>
            <person name="Chicoki N."/>
            <person name="Fauchery L."/>
            <person name="Kohler A."/>
            <person name="Kuo A."/>
            <person name="Labutti K."/>
            <person name="Pangilinan J."/>
            <person name="Lipzen A."/>
            <person name="Riley R."/>
            <person name="Andreopoulos W."/>
            <person name="He G."/>
            <person name="Johnson J."/>
            <person name="Barry K.W."/>
            <person name="Grigoriev I.V."/>
            <person name="Nagy L."/>
            <person name="Hibbett D."/>
            <person name="Henrissat B."/>
            <person name="Matheny P.B."/>
            <person name="Labbe J."/>
            <person name="Martin F."/>
        </authorList>
    </citation>
    <scope>NUCLEOTIDE SEQUENCE</scope>
    <source>
        <strain evidence="1">FP105234-sp</strain>
    </source>
</reference>
<evidence type="ECO:0000313" key="2">
    <source>
        <dbReference type="Proteomes" id="UP000814033"/>
    </source>
</evidence>
<dbReference type="EMBL" id="MU276418">
    <property type="protein sequence ID" value="KAI0038760.1"/>
    <property type="molecule type" value="Genomic_DNA"/>
</dbReference>
<comment type="caution">
    <text evidence="1">The sequence shown here is derived from an EMBL/GenBank/DDBJ whole genome shotgun (WGS) entry which is preliminary data.</text>
</comment>
<proteinExistence type="predicted"/>
<evidence type="ECO:0000313" key="1">
    <source>
        <dbReference type="EMBL" id="KAI0038760.1"/>
    </source>
</evidence>